<reference evidence="3" key="1">
    <citation type="submission" date="2019-11" db="EMBL/GenBank/DDBJ databases">
        <title>Isolation and characterization of two novel species in the genus Thiomicrorhabdus.</title>
        <authorList>
            <person name="Mochizuki J."/>
            <person name="Kojima H."/>
            <person name="Fukui M."/>
        </authorList>
    </citation>
    <scope>NUCLEOTIDE SEQUENCE [LARGE SCALE GENOMIC DNA]</scope>
    <source>
        <strain evidence="3">aks77</strain>
    </source>
</reference>
<keyword evidence="1" id="KW-0812">Transmembrane</keyword>
<proteinExistence type="predicted"/>
<dbReference type="Proteomes" id="UP000501726">
    <property type="component" value="Chromosome"/>
</dbReference>
<accession>A0A6F8PTF2</accession>
<evidence type="ECO:0000313" key="2">
    <source>
        <dbReference type="EMBL" id="BBP45260.1"/>
    </source>
</evidence>
<sequence length="243" mass="27690">MVAVLKGAKNRFLALLLGFLSLLFFIFALRYFLAVGLHEYVDNRIQQWSLSAVPSQKQINLQNQYLQLAETFAWQDSYQRLITGAKLYQWQALLQQNSPQISPDSVAASLQQAKVRYQQAATLMPETFAAWYELSIVKANLQEFDAQFALALQAVDALKGVNSALYWQKVSGVLPYWQALSFSQKTQLLKDIAWLLQTQFVQQSQLLALIKNSAAQPVFCQYVKSTELSQNQRIMQTLQCPIK</sequence>
<keyword evidence="1" id="KW-0472">Membrane</keyword>
<dbReference type="KEGG" id="tse:THMIRHAS_06330"/>
<dbReference type="AlphaFoldDB" id="A0A6F8PTF2"/>
<feature type="transmembrane region" description="Helical" evidence="1">
    <location>
        <begin position="12"/>
        <end position="33"/>
    </location>
</feature>
<evidence type="ECO:0000313" key="3">
    <source>
        <dbReference type="Proteomes" id="UP000501726"/>
    </source>
</evidence>
<gene>
    <name evidence="2" type="ORF">THMIRHAS_06330</name>
</gene>
<organism evidence="2 3">
    <name type="scientific">Thiosulfatimonas sediminis</name>
    <dbReference type="NCBI Taxonomy" id="2675054"/>
    <lineage>
        <taxon>Bacteria</taxon>
        <taxon>Pseudomonadati</taxon>
        <taxon>Pseudomonadota</taxon>
        <taxon>Gammaproteobacteria</taxon>
        <taxon>Thiotrichales</taxon>
        <taxon>Piscirickettsiaceae</taxon>
        <taxon>Thiosulfatimonas</taxon>
    </lineage>
</organism>
<evidence type="ECO:0000256" key="1">
    <source>
        <dbReference type="SAM" id="Phobius"/>
    </source>
</evidence>
<dbReference type="EMBL" id="AP021889">
    <property type="protein sequence ID" value="BBP45260.1"/>
    <property type="molecule type" value="Genomic_DNA"/>
</dbReference>
<keyword evidence="1" id="KW-1133">Transmembrane helix</keyword>
<name>A0A6F8PTF2_9GAMM</name>
<keyword evidence="3" id="KW-1185">Reference proteome</keyword>
<protein>
    <submittedName>
        <fullName evidence="2">Uncharacterized protein</fullName>
    </submittedName>
</protein>